<dbReference type="AlphaFoldDB" id="A0AAN6Y0E1"/>
<protein>
    <submittedName>
        <fullName evidence="2">LysM domain-protein</fullName>
    </submittedName>
</protein>
<evidence type="ECO:0000313" key="2">
    <source>
        <dbReference type="EMBL" id="KAK4207872.1"/>
    </source>
</evidence>
<organism evidence="2 3">
    <name type="scientific">Rhypophila decipiens</name>
    <dbReference type="NCBI Taxonomy" id="261697"/>
    <lineage>
        <taxon>Eukaryota</taxon>
        <taxon>Fungi</taxon>
        <taxon>Dikarya</taxon>
        <taxon>Ascomycota</taxon>
        <taxon>Pezizomycotina</taxon>
        <taxon>Sordariomycetes</taxon>
        <taxon>Sordariomycetidae</taxon>
        <taxon>Sordariales</taxon>
        <taxon>Naviculisporaceae</taxon>
        <taxon>Rhypophila</taxon>
    </lineage>
</organism>
<proteinExistence type="predicted"/>
<keyword evidence="3" id="KW-1185">Reference proteome</keyword>
<reference evidence="2" key="2">
    <citation type="submission" date="2023-05" db="EMBL/GenBank/DDBJ databases">
        <authorList>
            <consortium name="Lawrence Berkeley National Laboratory"/>
            <person name="Steindorff A."/>
            <person name="Hensen N."/>
            <person name="Bonometti L."/>
            <person name="Westerberg I."/>
            <person name="Brannstrom I.O."/>
            <person name="Guillou S."/>
            <person name="Cros-Aarteil S."/>
            <person name="Calhoun S."/>
            <person name="Haridas S."/>
            <person name="Kuo A."/>
            <person name="Mondo S."/>
            <person name="Pangilinan J."/>
            <person name="Riley R."/>
            <person name="Labutti K."/>
            <person name="Andreopoulos B."/>
            <person name="Lipzen A."/>
            <person name="Chen C."/>
            <person name="Yanf M."/>
            <person name="Daum C."/>
            <person name="Ng V."/>
            <person name="Clum A."/>
            <person name="Ohm R."/>
            <person name="Martin F."/>
            <person name="Silar P."/>
            <person name="Natvig D."/>
            <person name="Lalanne C."/>
            <person name="Gautier V."/>
            <person name="Ament-Velasquez S.L."/>
            <person name="Kruys A."/>
            <person name="Hutchinson M.I."/>
            <person name="Powell A.J."/>
            <person name="Barry K."/>
            <person name="Miller A.N."/>
            <person name="Grigoriev I.V."/>
            <person name="Debuchy R."/>
            <person name="Gladieux P."/>
            <person name="Thoren M.H."/>
            <person name="Johannesson H."/>
        </authorList>
    </citation>
    <scope>NUCLEOTIDE SEQUENCE</scope>
    <source>
        <strain evidence="2">PSN293</strain>
    </source>
</reference>
<gene>
    <name evidence="2" type="ORF">QBC37DRAFT_432794</name>
</gene>
<feature type="region of interest" description="Disordered" evidence="1">
    <location>
        <begin position="257"/>
        <end position="281"/>
    </location>
</feature>
<accession>A0AAN6Y0E1</accession>
<dbReference type="Proteomes" id="UP001301769">
    <property type="component" value="Unassembled WGS sequence"/>
</dbReference>
<reference evidence="2" key="1">
    <citation type="journal article" date="2023" name="Mol. Phylogenet. Evol.">
        <title>Genome-scale phylogeny and comparative genomics of the fungal order Sordariales.</title>
        <authorList>
            <person name="Hensen N."/>
            <person name="Bonometti L."/>
            <person name="Westerberg I."/>
            <person name="Brannstrom I.O."/>
            <person name="Guillou S."/>
            <person name="Cros-Aarteil S."/>
            <person name="Calhoun S."/>
            <person name="Haridas S."/>
            <person name="Kuo A."/>
            <person name="Mondo S."/>
            <person name="Pangilinan J."/>
            <person name="Riley R."/>
            <person name="LaButti K."/>
            <person name="Andreopoulos B."/>
            <person name="Lipzen A."/>
            <person name="Chen C."/>
            <person name="Yan M."/>
            <person name="Daum C."/>
            <person name="Ng V."/>
            <person name="Clum A."/>
            <person name="Steindorff A."/>
            <person name="Ohm R.A."/>
            <person name="Martin F."/>
            <person name="Silar P."/>
            <person name="Natvig D.O."/>
            <person name="Lalanne C."/>
            <person name="Gautier V."/>
            <person name="Ament-Velasquez S.L."/>
            <person name="Kruys A."/>
            <person name="Hutchinson M.I."/>
            <person name="Powell A.J."/>
            <person name="Barry K."/>
            <person name="Miller A.N."/>
            <person name="Grigoriev I.V."/>
            <person name="Debuchy R."/>
            <person name="Gladieux P."/>
            <person name="Hiltunen Thoren M."/>
            <person name="Johannesson H."/>
        </authorList>
    </citation>
    <scope>NUCLEOTIDE SEQUENCE</scope>
    <source>
        <strain evidence="2">PSN293</strain>
    </source>
</reference>
<dbReference type="EMBL" id="MU858269">
    <property type="protein sequence ID" value="KAK4207872.1"/>
    <property type="molecule type" value="Genomic_DNA"/>
</dbReference>
<evidence type="ECO:0000313" key="3">
    <source>
        <dbReference type="Proteomes" id="UP001301769"/>
    </source>
</evidence>
<sequence length="281" mass="32502">MDASSQAGGPLSELPEGIDVVPDFIRPILNLPDTGPPYRSWKDLQTDNVRVSFSPVIERLFWPLQRDFPADISVMKSRHGADDDLERFFEGTKWHEIADLPVSEPKVSSMTEKIYELDQWEFGWVEWHREHSEAAEYVTYGELDDDIRPYANEPDEDGDWEKDSDTEFLIRCCGTDRPVRKRGQRIVITPSVGKDFVTVRDYVSAVHTWLMSLRDDLLLSKTVARPVPYGRPEVFEWMVDRGMGHLRLEEKRDWVAARSPPSAADLPQIKRMQARRAEESR</sequence>
<name>A0AAN6Y0E1_9PEZI</name>
<evidence type="ECO:0000256" key="1">
    <source>
        <dbReference type="SAM" id="MobiDB-lite"/>
    </source>
</evidence>
<comment type="caution">
    <text evidence="2">The sequence shown here is derived from an EMBL/GenBank/DDBJ whole genome shotgun (WGS) entry which is preliminary data.</text>
</comment>